<dbReference type="Gene3D" id="1.10.287.950">
    <property type="entry name" value="Methyl-accepting chemotaxis protein"/>
    <property type="match status" value="1"/>
</dbReference>
<feature type="domain" description="HAMP" evidence="8">
    <location>
        <begin position="279"/>
        <end position="331"/>
    </location>
</feature>
<dbReference type="Pfam" id="PF08447">
    <property type="entry name" value="PAS_3"/>
    <property type="match status" value="2"/>
</dbReference>
<dbReference type="CDD" id="cd00130">
    <property type="entry name" value="PAS"/>
    <property type="match status" value="2"/>
</dbReference>
<evidence type="ECO:0000256" key="1">
    <source>
        <dbReference type="ARBA" id="ARBA00004370"/>
    </source>
</evidence>
<name>A0A1Q9A1W7_9HYPH</name>
<evidence type="ECO:0000259" key="5">
    <source>
        <dbReference type="PROSITE" id="PS50111"/>
    </source>
</evidence>
<dbReference type="InterPro" id="IPR035965">
    <property type="entry name" value="PAS-like_dom_sf"/>
</dbReference>
<evidence type="ECO:0000259" key="8">
    <source>
        <dbReference type="PROSITE" id="PS50885"/>
    </source>
</evidence>
<dbReference type="CDD" id="cd11386">
    <property type="entry name" value="MCP_signal"/>
    <property type="match status" value="1"/>
</dbReference>
<dbReference type="PANTHER" id="PTHR43531">
    <property type="entry name" value="PROTEIN ICFG"/>
    <property type="match status" value="1"/>
</dbReference>
<dbReference type="PANTHER" id="PTHR43531:SF11">
    <property type="entry name" value="METHYL-ACCEPTING CHEMOTAXIS PROTEIN 3"/>
    <property type="match status" value="1"/>
</dbReference>
<keyword evidence="2" id="KW-0145">Chemotaxis</keyword>
<dbReference type="Pfam" id="PF00015">
    <property type="entry name" value="MCPsignal"/>
    <property type="match status" value="1"/>
</dbReference>
<dbReference type="SMART" id="SM00091">
    <property type="entry name" value="PAS"/>
    <property type="match status" value="2"/>
</dbReference>
<feature type="domain" description="Methyl-accepting transducer" evidence="5">
    <location>
        <begin position="336"/>
        <end position="565"/>
    </location>
</feature>
<dbReference type="SUPFAM" id="SSF58104">
    <property type="entry name" value="Methyl-accepting chemotaxis protein (MCP) signaling domain"/>
    <property type="match status" value="1"/>
</dbReference>
<dbReference type="FunFam" id="1.10.287.950:FF:000001">
    <property type="entry name" value="Methyl-accepting chemotaxis sensory transducer"/>
    <property type="match status" value="1"/>
</dbReference>
<evidence type="ECO:0000256" key="2">
    <source>
        <dbReference type="ARBA" id="ARBA00022500"/>
    </source>
</evidence>
<proteinExistence type="inferred from homology"/>
<dbReference type="SUPFAM" id="SSF55785">
    <property type="entry name" value="PYP-like sensor domain (PAS domain)"/>
    <property type="match status" value="2"/>
</dbReference>
<accession>A0A1Q9A1W7</accession>
<protein>
    <submittedName>
        <fullName evidence="9">Chemotaxis protein</fullName>
    </submittedName>
</protein>
<dbReference type="InterPro" id="IPR000014">
    <property type="entry name" value="PAS"/>
</dbReference>
<evidence type="ECO:0000259" key="7">
    <source>
        <dbReference type="PROSITE" id="PS50113"/>
    </source>
</evidence>
<dbReference type="PROSITE" id="PS50112">
    <property type="entry name" value="PAS"/>
    <property type="match status" value="1"/>
</dbReference>
<organism evidence="9 10">
    <name type="scientific">Allorhizobium taibaishanense</name>
    <dbReference type="NCBI Taxonomy" id="887144"/>
    <lineage>
        <taxon>Bacteria</taxon>
        <taxon>Pseudomonadati</taxon>
        <taxon>Pseudomonadota</taxon>
        <taxon>Alphaproteobacteria</taxon>
        <taxon>Hyphomicrobiales</taxon>
        <taxon>Rhizobiaceae</taxon>
        <taxon>Rhizobium/Agrobacterium group</taxon>
        <taxon>Allorhizobium</taxon>
    </lineage>
</organism>
<dbReference type="InterPro" id="IPR000700">
    <property type="entry name" value="PAS-assoc_C"/>
</dbReference>
<dbReference type="GO" id="GO:0016020">
    <property type="term" value="C:membrane"/>
    <property type="evidence" value="ECO:0007669"/>
    <property type="project" value="UniProtKB-SubCell"/>
</dbReference>
<evidence type="ECO:0000313" key="9">
    <source>
        <dbReference type="EMBL" id="OLP48493.1"/>
    </source>
</evidence>
<feature type="domain" description="PAC" evidence="7">
    <location>
        <begin position="238"/>
        <end position="290"/>
    </location>
</feature>
<dbReference type="InterPro" id="IPR004089">
    <property type="entry name" value="MCPsignal_dom"/>
</dbReference>
<evidence type="ECO:0000256" key="3">
    <source>
        <dbReference type="ARBA" id="ARBA00029447"/>
    </source>
</evidence>
<dbReference type="PROSITE" id="PS50113">
    <property type="entry name" value="PAC"/>
    <property type="match status" value="1"/>
</dbReference>
<evidence type="ECO:0000313" key="10">
    <source>
        <dbReference type="Proteomes" id="UP000185598"/>
    </source>
</evidence>
<dbReference type="GO" id="GO:0007165">
    <property type="term" value="P:signal transduction"/>
    <property type="evidence" value="ECO:0007669"/>
    <property type="project" value="UniProtKB-KW"/>
</dbReference>
<reference evidence="9 10" key="1">
    <citation type="submission" date="2016-09" db="EMBL/GenBank/DDBJ databases">
        <title>Rhizobium oryziradicis sp. nov., isolated from the root of rice.</title>
        <authorList>
            <person name="Zhao J."/>
            <person name="Zhang X."/>
        </authorList>
    </citation>
    <scope>NUCLEOTIDE SEQUENCE [LARGE SCALE GENOMIC DNA]</scope>
    <source>
        <strain evidence="9 10">14971</strain>
    </source>
</reference>
<dbReference type="EMBL" id="MKIN01000023">
    <property type="protein sequence ID" value="OLP48493.1"/>
    <property type="molecule type" value="Genomic_DNA"/>
</dbReference>
<dbReference type="Gene3D" id="3.30.450.20">
    <property type="entry name" value="PAS domain"/>
    <property type="match status" value="2"/>
</dbReference>
<dbReference type="SMART" id="SM00283">
    <property type="entry name" value="MA"/>
    <property type="match status" value="1"/>
</dbReference>
<feature type="domain" description="PAS" evidence="6">
    <location>
        <begin position="57"/>
        <end position="87"/>
    </location>
</feature>
<keyword evidence="10" id="KW-1185">Reference proteome</keyword>
<sequence length="595" mass="64516">MGKLTRTARPPKRNCTRCSFRGHRTGRANLNMKGKVMLGFGSDSKNVLTALAKSQAVIEFDLNGTILSANDIFCRLMGYRPKELKGRKHALFCDPTYTSSQDYKTFWKKLADGEAQTATFKRINKAGEDVWINGSYNPVSNGNGKPYKIVKIANDVTAAQIQTLEDRGKMTAISRAQAVIEFTKTGEILAANENFLAVLGYTWEEIKGRHHSIFCDPAYASSTDYKLFWEKLAGGEFVAEEFKRIGKGGKVAWIQASYNPIFDADGRVTKVVKFATDVTDRVRSVSEIGEALQAVSEGDLTVTLERPFVAGLDQIRLDFNQAMAKLTAAMHNVAVNAGAIAAGTNQIKSASDDLSRRTEQQAASVEETAAALEEVTQTVTDSAKRAAEAAKLVARTRTQAEASSDVVRNAIAAMGQIERSSSEISNIIGVIDDIAFQTNLLALNAGVEAARAGEAGKGFAVVAQEVRELAQRSAKAAKEIKVLINTSSSQVETGVSLVGETGNALTTILTEVQEVDRNIVAIVEASREQATGLHEINKAVNVMDQNTQQNASMVEESSAASHGLAQQAENLRSLLEQFRFEKHSSVRMSNDRYAA</sequence>
<dbReference type="InterPro" id="IPR001610">
    <property type="entry name" value="PAC"/>
</dbReference>
<dbReference type="AlphaFoldDB" id="A0A1Q9A1W7"/>
<dbReference type="SMART" id="SM00086">
    <property type="entry name" value="PAC"/>
    <property type="match status" value="2"/>
</dbReference>
<comment type="caution">
    <text evidence="9">The sequence shown here is derived from an EMBL/GenBank/DDBJ whole genome shotgun (WGS) entry which is preliminary data.</text>
</comment>
<gene>
    <name evidence="9" type="ORF">BJF91_00595</name>
</gene>
<dbReference type="Proteomes" id="UP000185598">
    <property type="component" value="Unassembled WGS sequence"/>
</dbReference>
<keyword evidence="4" id="KW-0807">Transducer</keyword>
<comment type="similarity">
    <text evidence="3">Belongs to the methyl-accepting chemotaxis (MCP) protein family.</text>
</comment>
<comment type="subcellular location">
    <subcellularLocation>
        <location evidence="1">Membrane</location>
    </subcellularLocation>
</comment>
<dbReference type="InterPro" id="IPR051310">
    <property type="entry name" value="MCP_chemotaxis"/>
</dbReference>
<dbReference type="InterPro" id="IPR003660">
    <property type="entry name" value="HAMP_dom"/>
</dbReference>
<dbReference type="NCBIfam" id="TIGR00229">
    <property type="entry name" value="sensory_box"/>
    <property type="match status" value="2"/>
</dbReference>
<dbReference type="GO" id="GO:0006935">
    <property type="term" value="P:chemotaxis"/>
    <property type="evidence" value="ECO:0007669"/>
    <property type="project" value="UniProtKB-KW"/>
</dbReference>
<dbReference type="InterPro" id="IPR013655">
    <property type="entry name" value="PAS_fold_3"/>
</dbReference>
<dbReference type="STRING" id="887144.BJF91_00595"/>
<dbReference type="PROSITE" id="PS50111">
    <property type="entry name" value="CHEMOTAXIS_TRANSDUC_2"/>
    <property type="match status" value="1"/>
</dbReference>
<evidence type="ECO:0000256" key="4">
    <source>
        <dbReference type="PROSITE-ProRule" id="PRU00284"/>
    </source>
</evidence>
<dbReference type="PROSITE" id="PS50885">
    <property type="entry name" value="HAMP"/>
    <property type="match status" value="1"/>
</dbReference>
<evidence type="ECO:0000259" key="6">
    <source>
        <dbReference type="PROSITE" id="PS50112"/>
    </source>
</evidence>